<evidence type="ECO:0000256" key="1">
    <source>
        <dbReference type="SAM" id="MobiDB-lite"/>
    </source>
</evidence>
<evidence type="ECO:0000313" key="2">
    <source>
        <dbReference type="EMBL" id="AAS98492.1"/>
    </source>
</evidence>
<feature type="compositionally biased region" description="Polar residues" evidence="1">
    <location>
        <begin position="26"/>
        <end position="41"/>
    </location>
</feature>
<feature type="compositionally biased region" description="Polar residues" evidence="1">
    <location>
        <begin position="50"/>
        <end position="59"/>
    </location>
</feature>
<dbReference type="EMBL" id="AC145396">
    <property type="protein sequence ID" value="AAS98492.1"/>
    <property type="molecule type" value="Genomic_DNA"/>
</dbReference>
<evidence type="ECO:0000313" key="4">
    <source>
        <dbReference type="Proteomes" id="UP000000763"/>
    </source>
</evidence>
<feature type="compositionally biased region" description="Basic and acidic residues" evidence="1">
    <location>
        <begin position="1"/>
        <end position="14"/>
    </location>
</feature>
<dbReference type="Proteomes" id="UP000000763">
    <property type="component" value="Chromosome 5"/>
</dbReference>
<sequence length="140" mass="15268">MKVECVRVSLHSEHEDDEGILDSSDETNFFETSPTEKNFNSGVGEKRVRLSTTHCTQQVIPEEKGSPLSPAGNGQPPSRAAVNPEADQPDTSADPTPSRPLSPGGKLHYKPSRCPRWLVVSTISSSRASREPVLNRHGHD</sequence>
<reference evidence="4" key="3">
    <citation type="journal article" date="2005" name="Nature">
        <title>The map-based sequence of the rice genome.</title>
        <authorList>
            <consortium name="International rice genome sequencing project (IRGSP)"/>
            <person name="Matsumoto T."/>
            <person name="Wu J."/>
            <person name="Kanamori H."/>
            <person name="Katayose Y."/>
            <person name="Fujisawa M."/>
            <person name="Namiki N."/>
            <person name="Mizuno H."/>
            <person name="Yamamoto K."/>
            <person name="Antonio B.A."/>
            <person name="Baba T."/>
            <person name="Sakata K."/>
            <person name="Nagamura Y."/>
            <person name="Aoki H."/>
            <person name="Arikawa K."/>
            <person name="Arita K."/>
            <person name="Bito T."/>
            <person name="Chiden Y."/>
            <person name="Fujitsuka N."/>
            <person name="Fukunaka R."/>
            <person name="Hamada M."/>
            <person name="Harada C."/>
            <person name="Hayashi A."/>
            <person name="Hijishita S."/>
            <person name="Honda M."/>
            <person name="Hosokawa S."/>
            <person name="Ichikawa Y."/>
            <person name="Idonuma A."/>
            <person name="Iijima M."/>
            <person name="Ikeda M."/>
            <person name="Ikeno M."/>
            <person name="Ito K."/>
            <person name="Ito S."/>
            <person name="Ito T."/>
            <person name="Ito Y."/>
            <person name="Ito Y."/>
            <person name="Iwabuchi A."/>
            <person name="Kamiya K."/>
            <person name="Karasawa W."/>
            <person name="Kurita K."/>
            <person name="Katagiri S."/>
            <person name="Kikuta A."/>
            <person name="Kobayashi H."/>
            <person name="Kobayashi N."/>
            <person name="Machita K."/>
            <person name="Maehara T."/>
            <person name="Masukawa M."/>
            <person name="Mizubayashi T."/>
            <person name="Mukai Y."/>
            <person name="Nagasaki H."/>
            <person name="Nagata Y."/>
            <person name="Naito S."/>
            <person name="Nakashima M."/>
            <person name="Nakama Y."/>
            <person name="Nakamichi Y."/>
            <person name="Nakamura M."/>
            <person name="Meguro A."/>
            <person name="Negishi M."/>
            <person name="Ohta I."/>
            <person name="Ohta T."/>
            <person name="Okamoto M."/>
            <person name="Ono N."/>
            <person name="Saji S."/>
            <person name="Sakaguchi M."/>
            <person name="Sakai K."/>
            <person name="Shibata M."/>
            <person name="Shimokawa T."/>
            <person name="Song J."/>
            <person name="Takazaki Y."/>
            <person name="Terasawa K."/>
            <person name="Tsugane M."/>
            <person name="Tsuji K."/>
            <person name="Ueda S."/>
            <person name="Waki K."/>
            <person name="Yamagata H."/>
            <person name="Yamamoto M."/>
            <person name="Yamamoto S."/>
            <person name="Yamane H."/>
            <person name="Yoshiki S."/>
            <person name="Yoshihara R."/>
            <person name="Yukawa K."/>
            <person name="Zhong H."/>
            <person name="Yano M."/>
            <person name="Yuan Q."/>
            <person name="Ouyang S."/>
            <person name="Liu J."/>
            <person name="Jones K.M."/>
            <person name="Gansberger K."/>
            <person name="Moffat K."/>
            <person name="Hill J."/>
            <person name="Bera J."/>
            <person name="Fadrosh D."/>
            <person name="Jin S."/>
            <person name="Johri S."/>
            <person name="Kim M."/>
            <person name="Overton L."/>
            <person name="Reardon M."/>
            <person name="Tsitrin T."/>
            <person name="Vuong H."/>
            <person name="Weaver B."/>
            <person name="Ciecko A."/>
            <person name="Tallon L."/>
            <person name="Jackson J."/>
            <person name="Pai G."/>
            <person name="Aken S.V."/>
            <person name="Utterback T."/>
            <person name="Reidmuller S."/>
            <person name="Feldblyum T."/>
            <person name="Hsiao J."/>
            <person name="Zismann V."/>
            <person name="Iobst S."/>
            <person name="de Vazeille A.R."/>
            <person name="Buell C.R."/>
            <person name="Ying K."/>
            <person name="Li Y."/>
            <person name="Lu T."/>
            <person name="Huang Y."/>
            <person name="Zhao Q."/>
            <person name="Feng Q."/>
            <person name="Zhang L."/>
            <person name="Zhu J."/>
            <person name="Weng Q."/>
            <person name="Mu J."/>
            <person name="Lu Y."/>
            <person name="Fan D."/>
            <person name="Liu Y."/>
            <person name="Guan J."/>
            <person name="Zhang Y."/>
            <person name="Yu S."/>
            <person name="Liu X."/>
            <person name="Zhang Y."/>
            <person name="Hong G."/>
            <person name="Han B."/>
            <person name="Choisne N."/>
            <person name="Demange N."/>
            <person name="Orjeda G."/>
            <person name="Samain S."/>
            <person name="Cattolico L."/>
            <person name="Pelletier E."/>
            <person name="Couloux A."/>
            <person name="Segurens B."/>
            <person name="Wincker P."/>
            <person name="D'Hont A."/>
            <person name="Scarpelli C."/>
            <person name="Weissenbach J."/>
            <person name="Salanoubat M."/>
            <person name="Quetier F."/>
            <person name="Yu Y."/>
            <person name="Kim H.R."/>
            <person name="Rambo T."/>
            <person name="Currie J."/>
            <person name="Collura K."/>
            <person name="Luo M."/>
            <person name="Yang T."/>
            <person name="Ammiraju J.S.S."/>
            <person name="Engler F."/>
            <person name="Soderlund C."/>
            <person name="Wing R.A."/>
            <person name="Palmer L.E."/>
            <person name="de la Bastide M."/>
            <person name="Spiegel L."/>
            <person name="Nascimento L."/>
            <person name="Zutavern T."/>
            <person name="O'Shaughnessy A."/>
            <person name="Dike S."/>
            <person name="Dedhia N."/>
            <person name="Preston R."/>
            <person name="Balija V."/>
            <person name="McCombie W.R."/>
            <person name="Chow T."/>
            <person name="Chen H."/>
            <person name="Chung M."/>
            <person name="Chen C."/>
            <person name="Shaw J."/>
            <person name="Wu H."/>
            <person name="Hsiao K."/>
            <person name="Chao Y."/>
            <person name="Chu M."/>
            <person name="Cheng C."/>
            <person name="Hour A."/>
            <person name="Lee P."/>
            <person name="Lin S."/>
            <person name="Lin Y."/>
            <person name="Liou J."/>
            <person name="Liu S."/>
            <person name="Hsing Y."/>
            <person name="Raghuvanshi S."/>
            <person name="Mohanty A."/>
            <person name="Bharti A.K."/>
            <person name="Gaur A."/>
            <person name="Gupta V."/>
            <person name="Kumar D."/>
            <person name="Ravi V."/>
            <person name="Vij S."/>
            <person name="Kapur A."/>
            <person name="Khurana P."/>
            <person name="Khurana P."/>
            <person name="Khurana J.P."/>
            <person name="Tyagi A.K."/>
            <person name="Gaikwad K."/>
            <person name="Singh A."/>
            <person name="Dalal V."/>
            <person name="Srivastava S."/>
            <person name="Dixit A."/>
            <person name="Pal A.K."/>
            <person name="Ghazi I.A."/>
            <person name="Yadav M."/>
            <person name="Pandit A."/>
            <person name="Bhargava A."/>
            <person name="Sureshbabu K."/>
            <person name="Batra K."/>
            <person name="Sharma T.R."/>
            <person name="Mohapatra T."/>
            <person name="Singh N.K."/>
            <person name="Messing J."/>
            <person name="Nelson A.B."/>
            <person name="Fuks G."/>
            <person name="Kavchok S."/>
            <person name="Keizer G."/>
            <person name="Linton E."/>
            <person name="Llaca V."/>
            <person name="Song R."/>
            <person name="Tanyolac B."/>
            <person name="Young S."/>
            <person name="Ho-Il K."/>
            <person name="Hahn J.H."/>
            <person name="Sangsakoo G."/>
            <person name="Vanavichit A."/>
            <person name="de Mattos Luiz.A.T."/>
            <person name="Zimmer P.D."/>
            <person name="Malone G."/>
            <person name="Dellagostin O."/>
            <person name="de Oliveira A.C."/>
            <person name="Bevan M."/>
            <person name="Bancroft I."/>
            <person name="Minx P."/>
            <person name="Cordum H."/>
            <person name="Wilson R."/>
            <person name="Cheng Z."/>
            <person name="Jin W."/>
            <person name="Jiang J."/>
            <person name="Leong S.A."/>
            <person name="Iwama H."/>
            <person name="Gojobori T."/>
            <person name="Itoh T."/>
            <person name="Niimura Y."/>
            <person name="Fujii Y."/>
            <person name="Habara T."/>
            <person name="Sakai H."/>
            <person name="Sato Y."/>
            <person name="Wilson G."/>
            <person name="Kumar K."/>
            <person name="McCouch S."/>
            <person name="Juretic N."/>
            <person name="Hoen D."/>
            <person name="Wright S."/>
            <person name="Bruskiewich R."/>
            <person name="Bureau T."/>
            <person name="Miyao A."/>
            <person name="Hirochika H."/>
            <person name="Nishikawa T."/>
            <person name="Kadowaki K."/>
            <person name="Sugiura M."/>
            <person name="Burr B."/>
            <person name="Sasaki T."/>
        </authorList>
    </citation>
    <scope>NUCLEOTIDE SEQUENCE [LARGE SCALE GENOMIC DNA]</scope>
    <source>
        <strain evidence="4">cv. Nipponbare</strain>
    </source>
</reference>
<accession>Q75GA1</accession>
<reference evidence="3" key="2">
    <citation type="submission" date="2004-07" db="EMBL/GenBank/DDBJ databases">
        <title>Oryza sativa (japonica ciultivar-group) chromosome 5 clone OSJNBa0060G17, complete sequence.</title>
        <authorList>
            <person name="Chow T.-Y."/>
            <person name="Hsing Y.-I.C."/>
            <person name="Chen C.-S."/>
            <person name="Chen H.-H."/>
            <person name="Liu S.-M."/>
            <person name="Chao Y.-T."/>
            <person name="Chang S.-J."/>
            <person name="Chen H.-C."/>
            <person name="Chen S.-K.A."/>
            <person name="Chen T.-R."/>
            <person name="Chen Y.-L."/>
            <person name="Cheng C.-H."/>
            <person name="Chung C.-I."/>
            <person name="Han S.-Y."/>
            <person name="Hsiao S.-H."/>
            <person name="Hsiung J.-N."/>
            <person name="Hsu C.-H."/>
            <person name="Huang J.-J."/>
            <person name="Kau P.-I."/>
            <person name="Lee M.-C."/>
            <person name="Leu H.-L."/>
            <person name="Li Y.-F."/>
            <person name="Lin S.-J."/>
            <person name="Lin Y.-C."/>
            <person name="Wu S.-W."/>
            <person name="Yu C.-Y."/>
            <person name="Yu S.-W."/>
            <person name="Wu H.-P."/>
            <person name="Shaw J.-F."/>
            <person name="McCombie W.R."/>
            <person name="Zutavern T."/>
            <person name="Spiegel L."/>
            <person name="de la Bastide M."/>
            <person name="Muller S."/>
            <person name="Nascimento L."/>
            <person name="Balija V."/>
            <person name="Bell M."/>
            <person name="Miller B."/>
            <person name="Katzenberger F."/>
            <person name="Andrade M.V."/>
            <person name="Dike S."/>
            <person name="O'Shaughnessy A."/>
            <person name="Palmer L."/>
            <person name="Dedhia N."/>
        </authorList>
    </citation>
    <scope>NUCLEOTIDE SEQUENCE</scope>
</reference>
<feature type="region of interest" description="Disordered" evidence="1">
    <location>
        <begin position="1"/>
        <end position="113"/>
    </location>
</feature>
<dbReference type="EMBL" id="AC135420">
    <property type="protein sequence ID" value="AAT73659.1"/>
    <property type="molecule type" value="Genomic_DNA"/>
</dbReference>
<name>Q75GA1_ORYSJ</name>
<dbReference type="AlphaFoldDB" id="Q75GA1"/>
<feature type="compositionally biased region" description="Acidic residues" evidence="1">
    <location>
        <begin position="15"/>
        <end position="25"/>
    </location>
</feature>
<proteinExistence type="predicted"/>
<organism evidence="2 4">
    <name type="scientific">Oryza sativa subsp. japonica</name>
    <name type="common">Rice</name>
    <dbReference type="NCBI Taxonomy" id="39947"/>
    <lineage>
        <taxon>Eukaryota</taxon>
        <taxon>Viridiplantae</taxon>
        <taxon>Streptophyta</taxon>
        <taxon>Embryophyta</taxon>
        <taxon>Tracheophyta</taxon>
        <taxon>Spermatophyta</taxon>
        <taxon>Magnoliopsida</taxon>
        <taxon>Liliopsida</taxon>
        <taxon>Poales</taxon>
        <taxon>Poaceae</taxon>
        <taxon>BOP clade</taxon>
        <taxon>Oryzoideae</taxon>
        <taxon>Oryzeae</taxon>
        <taxon>Oryzinae</taxon>
        <taxon>Oryza</taxon>
        <taxon>Oryza sativa</taxon>
    </lineage>
</organism>
<gene>
    <name evidence="2" type="ORF">OSJNBa0042F15.14</name>
    <name evidence="3" type="ORF">OSJNBa0060G17.3</name>
</gene>
<reference evidence="4" key="4">
    <citation type="journal article" date="2008" name="Nucleic Acids Res.">
        <title>The rice annotation project database (RAP-DB): 2008 update.</title>
        <authorList>
            <consortium name="The rice annotation project (RAP)"/>
        </authorList>
    </citation>
    <scope>GENOME REANNOTATION</scope>
    <source>
        <strain evidence="4">cv. Nipponbare</strain>
    </source>
</reference>
<evidence type="ECO:0000313" key="3">
    <source>
        <dbReference type="EMBL" id="AAT73659.1"/>
    </source>
</evidence>
<reference evidence="2" key="1">
    <citation type="submission" date="2004-04" db="EMBL/GenBank/DDBJ databases">
        <title>Oryza sativa BAC OSJNBa0042F15 genomic sequence.</title>
        <authorList>
            <person name="Chow T.-Y."/>
            <person name="Hsing Y.-I.C."/>
            <person name="Chen C.-S."/>
            <person name="Chen H.-H."/>
            <person name="Liu S.-M."/>
            <person name="Chao Y.-T."/>
            <person name="Lee P.-F."/>
            <person name="Chang S.-J."/>
            <person name="Chen H.-C."/>
            <person name="Chen S.-K."/>
            <person name="Chen T.-R."/>
            <person name="Chen Y.-L."/>
            <person name="Cheng C.-H."/>
            <person name="Chung C.-I."/>
            <person name="Han S.-Y."/>
            <person name="Hsiao S.-H."/>
            <person name="Hsiung J.-N."/>
            <person name="Hsu C.-H."/>
            <person name="Kau P.-I."/>
            <person name="Lee M.-C."/>
            <person name="Leu H.-L."/>
            <person name="Li Y.-F."/>
            <person name="Lin S.-J."/>
            <person name="Lin Y.-C."/>
            <person name="Wu S.-W."/>
            <person name="Yu C.-Y."/>
            <person name="Yu S.-W."/>
            <person name="Wu H.-P."/>
            <person name="Shaw J.-F."/>
        </authorList>
    </citation>
    <scope>NUCLEOTIDE SEQUENCE</scope>
</reference>
<protein>
    <submittedName>
        <fullName evidence="2">Uncharacterized protein</fullName>
    </submittedName>
</protein>